<dbReference type="EC" id="3.6.1.27" evidence="3 14"/>
<dbReference type="GO" id="GO:0071555">
    <property type="term" value="P:cell wall organization"/>
    <property type="evidence" value="ECO:0007669"/>
    <property type="project" value="UniProtKB-KW"/>
</dbReference>
<keyword evidence="14" id="KW-0573">Peptidoglycan synthesis</keyword>
<reference evidence="15" key="2">
    <citation type="journal article" date="2024" name="Antonie Van Leeuwenhoek">
        <title>Roseihalotalea indica gen. nov., sp. nov., a halophilic Bacteroidetes from mesopelagic Southwest Indian Ocean with higher carbohydrate metabolic potential.</title>
        <authorList>
            <person name="Chen B."/>
            <person name="Zhang M."/>
            <person name="Lin D."/>
            <person name="Ye J."/>
            <person name="Tang K."/>
        </authorList>
    </citation>
    <scope>NUCLEOTIDE SEQUENCE</scope>
    <source>
        <strain evidence="15">TK19036</strain>
    </source>
</reference>
<keyword evidence="8 14" id="KW-1133">Transmembrane helix</keyword>
<evidence type="ECO:0000256" key="7">
    <source>
        <dbReference type="ARBA" id="ARBA00022801"/>
    </source>
</evidence>
<evidence type="ECO:0000256" key="4">
    <source>
        <dbReference type="ARBA" id="ARBA00021581"/>
    </source>
</evidence>
<comment type="function">
    <text evidence="14">Catalyzes the dephosphorylation of undecaprenyl diphosphate (UPP). Confers resistance to bacitracin.</text>
</comment>
<keyword evidence="14" id="KW-0961">Cell wall biogenesis/degradation</keyword>
<dbReference type="InterPro" id="IPR003824">
    <property type="entry name" value="UppP"/>
</dbReference>
<dbReference type="GO" id="GO:0008360">
    <property type="term" value="P:regulation of cell shape"/>
    <property type="evidence" value="ECO:0007669"/>
    <property type="project" value="UniProtKB-KW"/>
</dbReference>
<evidence type="ECO:0000256" key="6">
    <source>
        <dbReference type="ARBA" id="ARBA00022692"/>
    </source>
</evidence>
<keyword evidence="5 14" id="KW-1003">Cell membrane</keyword>
<dbReference type="Pfam" id="PF02673">
    <property type="entry name" value="BacA"/>
    <property type="match status" value="1"/>
</dbReference>
<gene>
    <name evidence="14" type="primary">uppP</name>
    <name evidence="15" type="ORF">K4G66_18240</name>
</gene>
<evidence type="ECO:0000256" key="12">
    <source>
        <dbReference type="ARBA" id="ARBA00032932"/>
    </source>
</evidence>
<keyword evidence="7 14" id="KW-0378">Hydrolase</keyword>
<evidence type="ECO:0000256" key="9">
    <source>
        <dbReference type="ARBA" id="ARBA00023136"/>
    </source>
</evidence>
<dbReference type="GO" id="GO:0046677">
    <property type="term" value="P:response to antibiotic"/>
    <property type="evidence" value="ECO:0007669"/>
    <property type="project" value="UniProtKB-UniRule"/>
</dbReference>
<evidence type="ECO:0000256" key="11">
    <source>
        <dbReference type="ARBA" id="ARBA00032707"/>
    </source>
</evidence>
<feature type="transmembrane region" description="Helical" evidence="14">
    <location>
        <begin position="212"/>
        <end position="232"/>
    </location>
</feature>
<sequence length="265" mass="28445">MTIIEAIILGIVQGLTEFLPVSSSGHIELGTVLLGVQSKDNLLFSVVVHCATALSTIIIFRKDIATIIQGVFKFQWNEETAYVAKIIVSMIPVGFVGAFFKDEIETFFGGNVLLVGLMLLLTGTLLAMTFYARKQTGPVTFPKAIIIGIAQAIAIMPGISRSGATIATALLVGVEKERAARFSFLMVLAPILGASLLEIMDYWEAPAVEGSISGLALVLGFLAAFVSGLLACQWMIAIVKRGKLIYFAIYCFIIGTLAIASTWFI</sequence>
<feature type="transmembrane region" description="Helical" evidence="14">
    <location>
        <begin position="112"/>
        <end position="132"/>
    </location>
</feature>
<organism evidence="15">
    <name type="scientific">Roseihalotalea indica</name>
    <dbReference type="NCBI Taxonomy" id="2867963"/>
    <lineage>
        <taxon>Bacteria</taxon>
        <taxon>Pseudomonadati</taxon>
        <taxon>Bacteroidota</taxon>
        <taxon>Cytophagia</taxon>
        <taxon>Cytophagales</taxon>
        <taxon>Catalimonadaceae</taxon>
        <taxon>Roseihalotalea</taxon>
    </lineage>
</organism>
<evidence type="ECO:0000256" key="3">
    <source>
        <dbReference type="ARBA" id="ARBA00012374"/>
    </source>
</evidence>
<evidence type="ECO:0000256" key="13">
    <source>
        <dbReference type="ARBA" id="ARBA00047594"/>
    </source>
</evidence>
<name>A0AA49GLD5_9BACT</name>
<feature type="transmembrane region" description="Helical" evidence="14">
    <location>
        <begin position="80"/>
        <end position="100"/>
    </location>
</feature>
<dbReference type="EMBL" id="CP120682">
    <property type="protein sequence ID" value="WKN34321.1"/>
    <property type="molecule type" value="Genomic_DNA"/>
</dbReference>
<comment type="miscellaneous">
    <text evidence="14">Bacitracin is thought to be involved in the inhibition of peptidoglycan synthesis by sequestering undecaprenyl diphosphate, thereby reducing the pool of lipid carrier available.</text>
</comment>
<dbReference type="HAMAP" id="MF_01006">
    <property type="entry name" value="Undec_diphosphatase"/>
    <property type="match status" value="1"/>
</dbReference>
<evidence type="ECO:0000256" key="2">
    <source>
        <dbReference type="ARBA" id="ARBA00010621"/>
    </source>
</evidence>
<feature type="transmembrane region" description="Helical" evidence="14">
    <location>
        <begin position="244"/>
        <end position="264"/>
    </location>
</feature>
<evidence type="ECO:0000256" key="10">
    <source>
        <dbReference type="ARBA" id="ARBA00023251"/>
    </source>
</evidence>
<comment type="similarity">
    <text evidence="2 14">Belongs to the UppP family.</text>
</comment>
<dbReference type="PANTHER" id="PTHR30622:SF2">
    <property type="entry name" value="UNDECAPRENYL-DIPHOSPHATASE"/>
    <property type="match status" value="1"/>
</dbReference>
<feature type="transmembrane region" description="Helical" evidence="14">
    <location>
        <begin position="179"/>
        <end position="200"/>
    </location>
</feature>
<keyword evidence="10 14" id="KW-0046">Antibiotic resistance</keyword>
<evidence type="ECO:0000256" key="14">
    <source>
        <dbReference type="HAMAP-Rule" id="MF_01006"/>
    </source>
</evidence>
<keyword evidence="6 14" id="KW-0812">Transmembrane</keyword>
<keyword evidence="9 14" id="KW-0472">Membrane</keyword>
<dbReference type="AlphaFoldDB" id="A0AA49GLD5"/>
<dbReference type="GO" id="GO:0005886">
    <property type="term" value="C:plasma membrane"/>
    <property type="evidence" value="ECO:0007669"/>
    <property type="project" value="UniProtKB-SubCell"/>
</dbReference>
<dbReference type="PANTHER" id="PTHR30622">
    <property type="entry name" value="UNDECAPRENYL-DIPHOSPHATASE"/>
    <property type="match status" value="1"/>
</dbReference>
<evidence type="ECO:0000313" key="15">
    <source>
        <dbReference type="EMBL" id="WKN34321.1"/>
    </source>
</evidence>
<evidence type="ECO:0000256" key="8">
    <source>
        <dbReference type="ARBA" id="ARBA00022989"/>
    </source>
</evidence>
<protein>
    <recommendedName>
        <fullName evidence="4 14">Undecaprenyl-diphosphatase</fullName>
        <ecNumber evidence="3 14">3.6.1.27</ecNumber>
    </recommendedName>
    <alternativeName>
        <fullName evidence="12 14">Bacitracin resistance protein</fullName>
    </alternativeName>
    <alternativeName>
        <fullName evidence="11 14">Undecaprenyl pyrophosphate phosphatase</fullName>
    </alternativeName>
</protein>
<comment type="catalytic activity">
    <reaction evidence="13 14">
        <text>di-trans,octa-cis-undecaprenyl diphosphate + H2O = di-trans,octa-cis-undecaprenyl phosphate + phosphate + H(+)</text>
        <dbReference type="Rhea" id="RHEA:28094"/>
        <dbReference type="ChEBI" id="CHEBI:15377"/>
        <dbReference type="ChEBI" id="CHEBI:15378"/>
        <dbReference type="ChEBI" id="CHEBI:43474"/>
        <dbReference type="ChEBI" id="CHEBI:58405"/>
        <dbReference type="ChEBI" id="CHEBI:60392"/>
        <dbReference type="EC" id="3.6.1.27"/>
    </reaction>
</comment>
<dbReference type="GO" id="GO:0009252">
    <property type="term" value="P:peptidoglycan biosynthetic process"/>
    <property type="evidence" value="ECO:0007669"/>
    <property type="project" value="UniProtKB-KW"/>
</dbReference>
<evidence type="ECO:0000256" key="5">
    <source>
        <dbReference type="ARBA" id="ARBA00022475"/>
    </source>
</evidence>
<reference evidence="15" key="1">
    <citation type="journal article" date="2023" name="Comput. Struct. Biotechnol. J.">
        <title>Discovery of a novel marine Bacteroidetes with a rich repertoire of carbohydrate-active enzymes.</title>
        <authorList>
            <person name="Chen B."/>
            <person name="Liu G."/>
            <person name="Chen Q."/>
            <person name="Wang H."/>
            <person name="Liu L."/>
            <person name="Tang K."/>
        </authorList>
    </citation>
    <scope>NUCLEOTIDE SEQUENCE</scope>
    <source>
        <strain evidence="15">TK19036</strain>
    </source>
</reference>
<feature type="transmembrane region" description="Helical" evidence="14">
    <location>
        <begin position="144"/>
        <end position="172"/>
    </location>
</feature>
<comment type="subcellular location">
    <subcellularLocation>
        <location evidence="1 14">Cell membrane</location>
        <topology evidence="1 14">Multi-pass membrane protein</topology>
    </subcellularLocation>
</comment>
<dbReference type="GO" id="GO:0050380">
    <property type="term" value="F:undecaprenyl-diphosphatase activity"/>
    <property type="evidence" value="ECO:0007669"/>
    <property type="project" value="UniProtKB-UniRule"/>
</dbReference>
<feature type="transmembrane region" description="Helical" evidence="14">
    <location>
        <begin position="42"/>
        <end position="60"/>
    </location>
</feature>
<evidence type="ECO:0000256" key="1">
    <source>
        <dbReference type="ARBA" id="ARBA00004651"/>
    </source>
</evidence>
<proteinExistence type="inferred from homology"/>
<keyword evidence="14" id="KW-0133">Cell shape</keyword>
<accession>A0AA49GLD5</accession>